<dbReference type="AlphaFoldDB" id="A0AA38SAJ4"/>
<accession>A0AA38SAJ4</accession>
<feature type="region of interest" description="Disordered" evidence="1">
    <location>
        <begin position="1"/>
        <end position="20"/>
    </location>
</feature>
<feature type="region of interest" description="Disordered" evidence="1">
    <location>
        <begin position="198"/>
        <end position="217"/>
    </location>
</feature>
<name>A0AA38SAJ4_9PEZI</name>
<dbReference type="Proteomes" id="UP001174691">
    <property type="component" value="Unassembled WGS sequence"/>
</dbReference>
<proteinExistence type="predicted"/>
<feature type="compositionally biased region" description="Low complexity" evidence="1">
    <location>
        <begin position="199"/>
        <end position="212"/>
    </location>
</feature>
<protein>
    <submittedName>
        <fullName evidence="2">Uncharacterized protein</fullName>
    </submittedName>
</protein>
<keyword evidence="3" id="KW-1185">Reference proteome</keyword>
<comment type="caution">
    <text evidence="2">The sequence shown here is derived from an EMBL/GenBank/DDBJ whole genome shotgun (WGS) entry which is preliminary data.</text>
</comment>
<dbReference type="EMBL" id="JANBVN010000026">
    <property type="protein sequence ID" value="KAJ9161176.1"/>
    <property type="molecule type" value="Genomic_DNA"/>
</dbReference>
<sequence>MGLDGELLRQNEGAPNGAAVDEIRPVALADEEQVTEQHGTDKMLVKNIVEDKDARQEYGGPLLSQDTSWGNDSVQACDANASRDATSRTADPVRIVIRCLSHKIPGPRSKRKLTIADIVCRHCFRRDYDPSEDKINVMGLEDIDGKKVRFLLESGTLSESTATSPVTILAFRWTGEKLLSREVDVRTRAYLGTLPFKHSPPSSAKSTASRTKSVSEMRESLTPEQWDQYMREFLKRRLQYEKVAGNLVKSWAREHPDEFFDVMQEYVAQKRWHKLILTPAEERWVYAQKHKDQPASFVSQMETVLEQMGKSRAPRE</sequence>
<reference evidence="2" key="1">
    <citation type="submission" date="2022-07" db="EMBL/GenBank/DDBJ databases">
        <title>Fungi with potential for degradation of polypropylene.</title>
        <authorList>
            <person name="Gostincar C."/>
        </authorList>
    </citation>
    <scope>NUCLEOTIDE SEQUENCE</scope>
    <source>
        <strain evidence="2">EXF-13287</strain>
    </source>
</reference>
<evidence type="ECO:0000256" key="1">
    <source>
        <dbReference type="SAM" id="MobiDB-lite"/>
    </source>
</evidence>
<evidence type="ECO:0000313" key="3">
    <source>
        <dbReference type="Proteomes" id="UP001174691"/>
    </source>
</evidence>
<evidence type="ECO:0000313" key="2">
    <source>
        <dbReference type="EMBL" id="KAJ9161176.1"/>
    </source>
</evidence>
<gene>
    <name evidence="2" type="ORF">NKR19_g2544</name>
</gene>
<organism evidence="2 3">
    <name type="scientific">Coniochaeta hoffmannii</name>
    <dbReference type="NCBI Taxonomy" id="91930"/>
    <lineage>
        <taxon>Eukaryota</taxon>
        <taxon>Fungi</taxon>
        <taxon>Dikarya</taxon>
        <taxon>Ascomycota</taxon>
        <taxon>Pezizomycotina</taxon>
        <taxon>Sordariomycetes</taxon>
        <taxon>Sordariomycetidae</taxon>
        <taxon>Coniochaetales</taxon>
        <taxon>Coniochaetaceae</taxon>
        <taxon>Coniochaeta</taxon>
    </lineage>
</organism>